<evidence type="ECO:0000259" key="1">
    <source>
        <dbReference type="Pfam" id="PF24864"/>
    </source>
</evidence>
<dbReference type="AlphaFoldDB" id="A0A3A2ZWJ4"/>
<proteinExistence type="predicted"/>
<dbReference type="EMBL" id="MVGC01000038">
    <property type="protein sequence ID" value="RJE25767.1"/>
    <property type="molecule type" value="Genomic_DNA"/>
</dbReference>
<dbReference type="InterPro" id="IPR056632">
    <property type="entry name" value="DUF7730"/>
</dbReference>
<keyword evidence="3" id="KW-1185">Reference proteome</keyword>
<dbReference type="OrthoDB" id="62952at2759"/>
<dbReference type="PANTHER" id="PTHR42085:SF2">
    <property type="entry name" value="F-BOX DOMAIN-CONTAINING PROTEIN"/>
    <property type="match status" value="1"/>
</dbReference>
<sequence>MSSNTRTTLTFFNLPVSVREKIYRYALVRKLVFIRPFVSMAYFQDSSRKFHTDGPILSLLSTSKQIYKEAMPIYLTENIFSIVHSDMLTAARLEYPRVFENLKLIRRLELIFDSRDYVYLRQFILDNLPNLRAEIEFTAPDSKHKRAALERLDEMCSDFDVDGIHDASQSPRHASVDEDQETHDRHIENMKDYLWGRTLTFVRQTFRLTHLYVDVRACTCVNGCCRLADEVMSWGWFYVWVHGLPDEIQVRGASKQEMDVIASTFDGQLFHEGLEKEEIYDLERAEDAHGFKQYNALLKSVRQGIIERNL</sequence>
<name>A0A3A2ZWJ4_9EURO</name>
<dbReference type="Proteomes" id="UP000266188">
    <property type="component" value="Unassembled WGS sequence"/>
</dbReference>
<dbReference type="Pfam" id="PF24864">
    <property type="entry name" value="DUF7730"/>
    <property type="match status" value="1"/>
</dbReference>
<reference evidence="3" key="1">
    <citation type="submission" date="2017-02" db="EMBL/GenBank/DDBJ databases">
        <authorList>
            <person name="Tafer H."/>
            <person name="Lopandic K."/>
        </authorList>
    </citation>
    <scope>NUCLEOTIDE SEQUENCE [LARGE SCALE GENOMIC DNA]</scope>
    <source>
        <strain evidence="3">CBS 366.77</strain>
    </source>
</reference>
<dbReference type="PANTHER" id="PTHR42085">
    <property type="entry name" value="F-BOX DOMAIN-CONTAINING PROTEIN"/>
    <property type="match status" value="1"/>
</dbReference>
<accession>A0A3A2ZWJ4</accession>
<evidence type="ECO:0000313" key="2">
    <source>
        <dbReference type="EMBL" id="RJE25767.1"/>
    </source>
</evidence>
<protein>
    <recommendedName>
        <fullName evidence="1">DUF7730 domain-containing protein</fullName>
    </recommendedName>
</protein>
<comment type="caution">
    <text evidence="2">The sequence shown here is derived from an EMBL/GenBank/DDBJ whole genome shotgun (WGS) entry which is preliminary data.</text>
</comment>
<organism evidence="2 3">
    <name type="scientific">Aspergillus sclerotialis</name>
    <dbReference type="NCBI Taxonomy" id="2070753"/>
    <lineage>
        <taxon>Eukaryota</taxon>
        <taxon>Fungi</taxon>
        <taxon>Dikarya</taxon>
        <taxon>Ascomycota</taxon>
        <taxon>Pezizomycotina</taxon>
        <taxon>Eurotiomycetes</taxon>
        <taxon>Eurotiomycetidae</taxon>
        <taxon>Eurotiales</taxon>
        <taxon>Aspergillaceae</taxon>
        <taxon>Aspergillus</taxon>
        <taxon>Aspergillus subgen. Polypaecilum</taxon>
    </lineage>
</organism>
<evidence type="ECO:0000313" key="3">
    <source>
        <dbReference type="Proteomes" id="UP000266188"/>
    </source>
</evidence>
<gene>
    <name evidence="2" type="ORF">PHISCL_01880</name>
</gene>
<dbReference type="InterPro" id="IPR038883">
    <property type="entry name" value="AN11006-like"/>
</dbReference>
<feature type="domain" description="DUF7730" evidence="1">
    <location>
        <begin position="48"/>
        <end position="122"/>
    </location>
</feature>